<gene>
    <name evidence="2" type="ORF">AVEN_28785_1</name>
</gene>
<keyword evidence="3" id="KW-1185">Reference proteome</keyword>
<organism evidence="2 3">
    <name type="scientific">Araneus ventricosus</name>
    <name type="common">Orbweaver spider</name>
    <name type="synonym">Epeira ventricosa</name>
    <dbReference type="NCBI Taxonomy" id="182803"/>
    <lineage>
        <taxon>Eukaryota</taxon>
        <taxon>Metazoa</taxon>
        <taxon>Ecdysozoa</taxon>
        <taxon>Arthropoda</taxon>
        <taxon>Chelicerata</taxon>
        <taxon>Arachnida</taxon>
        <taxon>Araneae</taxon>
        <taxon>Araneomorphae</taxon>
        <taxon>Entelegynae</taxon>
        <taxon>Araneoidea</taxon>
        <taxon>Araneidae</taxon>
        <taxon>Araneus</taxon>
    </lineage>
</organism>
<dbReference type="EMBL" id="BGPR01023059">
    <property type="protein sequence ID" value="GBN89943.1"/>
    <property type="molecule type" value="Genomic_DNA"/>
</dbReference>
<feature type="compositionally biased region" description="Basic and acidic residues" evidence="1">
    <location>
        <begin position="22"/>
        <end position="44"/>
    </location>
</feature>
<evidence type="ECO:0000256" key="1">
    <source>
        <dbReference type="SAM" id="MobiDB-lite"/>
    </source>
</evidence>
<sequence length="106" mass="12870">METSRSDCRTETPRRIKMVVGRRREEQEYEEQKRKEEYDERNRKDEMEFELQKIRLGAEGRFPNSIANENVNSTQIKKKLDLHHLMQKFNSDENDISLIMLERLPK</sequence>
<proteinExistence type="predicted"/>
<evidence type="ECO:0000313" key="2">
    <source>
        <dbReference type="EMBL" id="GBN89943.1"/>
    </source>
</evidence>
<feature type="region of interest" description="Disordered" evidence="1">
    <location>
        <begin position="1"/>
        <end position="44"/>
    </location>
</feature>
<evidence type="ECO:0000313" key="3">
    <source>
        <dbReference type="Proteomes" id="UP000499080"/>
    </source>
</evidence>
<comment type="caution">
    <text evidence="2">The sequence shown here is derived from an EMBL/GenBank/DDBJ whole genome shotgun (WGS) entry which is preliminary data.</text>
</comment>
<protein>
    <submittedName>
        <fullName evidence="2">Uncharacterized protein</fullName>
    </submittedName>
</protein>
<feature type="compositionally biased region" description="Basic and acidic residues" evidence="1">
    <location>
        <begin position="1"/>
        <end position="14"/>
    </location>
</feature>
<accession>A0A4Y2SQC7</accession>
<dbReference type="Proteomes" id="UP000499080">
    <property type="component" value="Unassembled WGS sequence"/>
</dbReference>
<name>A0A4Y2SQC7_ARAVE</name>
<dbReference type="AlphaFoldDB" id="A0A4Y2SQC7"/>
<reference evidence="2 3" key="1">
    <citation type="journal article" date="2019" name="Sci. Rep.">
        <title>Orb-weaving spider Araneus ventricosus genome elucidates the spidroin gene catalogue.</title>
        <authorList>
            <person name="Kono N."/>
            <person name="Nakamura H."/>
            <person name="Ohtoshi R."/>
            <person name="Moran D.A.P."/>
            <person name="Shinohara A."/>
            <person name="Yoshida Y."/>
            <person name="Fujiwara M."/>
            <person name="Mori M."/>
            <person name="Tomita M."/>
            <person name="Arakawa K."/>
        </authorList>
    </citation>
    <scope>NUCLEOTIDE SEQUENCE [LARGE SCALE GENOMIC DNA]</scope>
</reference>